<dbReference type="EMBL" id="OZ023715">
    <property type="protein sequence ID" value="CAK9864651.1"/>
    <property type="molecule type" value="Genomic_DNA"/>
</dbReference>
<dbReference type="InterPro" id="IPR057228">
    <property type="entry name" value="DUF7906"/>
</dbReference>
<evidence type="ECO:0000256" key="1">
    <source>
        <dbReference type="SAM" id="Phobius"/>
    </source>
</evidence>
<dbReference type="PANTHER" id="PTHR31515">
    <property type="entry name" value="TRANSMEMBRANE PROTEIN-RELATED"/>
    <property type="match status" value="1"/>
</dbReference>
<accession>A0ABP1AQ68</accession>
<proteinExistence type="predicted"/>
<keyword evidence="1" id="KW-1133">Transmembrane helix</keyword>
<gene>
    <name evidence="3" type="ORF">CSSPJE1EN2_LOCUS7646</name>
</gene>
<protein>
    <recommendedName>
        <fullName evidence="2">DUF7906 domain-containing protein</fullName>
    </recommendedName>
</protein>
<dbReference type="Pfam" id="PF25483">
    <property type="entry name" value="DUF7906"/>
    <property type="match status" value="1"/>
</dbReference>
<feature type="domain" description="DUF7906" evidence="2">
    <location>
        <begin position="91"/>
        <end position="305"/>
    </location>
</feature>
<reference evidence="3" key="1">
    <citation type="submission" date="2024-03" db="EMBL/GenBank/DDBJ databases">
        <authorList>
            <consortium name="ELIXIR-Norway"/>
            <consortium name="Elixir Norway"/>
        </authorList>
    </citation>
    <scope>NUCLEOTIDE SEQUENCE</scope>
</reference>
<evidence type="ECO:0000313" key="3">
    <source>
        <dbReference type="EMBL" id="CAK9864651.1"/>
    </source>
</evidence>
<evidence type="ECO:0000313" key="4">
    <source>
        <dbReference type="Proteomes" id="UP001497522"/>
    </source>
</evidence>
<dbReference type="Proteomes" id="UP001497522">
    <property type="component" value="Chromosome 14"/>
</dbReference>
<keyword evidence="4" id="KW-1185">Reference proteome</keyword>
<feature type="transmembrane region" description="Helical" evidence="1">
    <location>
        <begin position="656"/>
        <end position="676"/>
    </location>
</feature>
<evidence type="ECO:0000259" key="2">
    <source>
        <dbReference type="Pfam" id="PF25483"/>
    </source>
</evidence>
<sequence length="689" mass="77396">MESRIVRRGRGLRIGALYPFALLLFLCLDRISRVAAYGLETAVYGAKTDPLGEKDIFLTLPPAIKRRLSNPVNFDTDEKLRTLGSLESTTLIHVKLVGFSSEHHRLSVLESELGAYLASLTQDLHASIIGHAQHKLIPKTKITVEVGQVQENLAEKIHAAIDQHIENILSAKVSKPYPGQLHQVPYEIIDRIVQTVLEDPLPSYTVYLLNLKPQTHGKYAYIYSESAKAAYLTKCLGSLWTGKERYMWIDLAAGPVEYGPATSGEGYVKGEMLPIASTYSSSQQTTLAADLASLVWSAARMLFVPAVRIPVSFWTDLEVHFIHINAGSKDDAPDPKGLDFETLEALFLEKNKDGLLFSHQNLKFQHAIVSLADCPLCSAALSRAMRTYSARILLDKYSLFLDYYLDSKTLHHFLSDFGNELAEHAGIKHPGATTRVIPVYVWDLDLDTQVLLDRFHQVMPFRDMVIAVRTAMKQAVIEYSCNGRQLLVPTRELERPIIGGLLQTLFGIAPTHLTWSYQHNSTMVDYRWGVGQTPFGPFSDLQDLSFAQRDAARRNTILTMLNYTMGSAADLLHAIKAYGGEKKLLGPKNHLEFSQRWNLLIFKLSKVMSALSHFEFDTALYYLKSMEHDLFAVHTFIYTATTEMEATMSCFKSAPFPWGVVSAVLGTAAVAIYVWIKREKLFVNKKKRF</sequence>
<keyword evidence="1" id="KW-0472">Membrane</keyword>
<name>A0ABP1AQ68_9BRYO</name>
<organism evidence="3 4">
    <name type="scientific">Sphagnum jensenii</name>
    <dbReference type="NCBI Taxonomy" id="128206"/>
    <lineage>
        <taxon>Eukaryota</taxon>
        <taxon>Viridiplantae</taxon>
        <taxon>Streptophyta</taxon>
        <taxon>Embryophyta</taxon>
        <taxon>Bryophyta</taxon>
        <taxon>Sphagnophytina</taxon>
        <taxon>Sphagnopsida</taxon>
        <taxon>Sphagnales</taxon>
        <taxon>Sphagnaceae</taxon>
        <taxon>Sphagnum</taxon>
    </lineage>
</organism>
<dbReference type="PANTHER" id="PTHR31515:SF4">
    <property type="entry name" value="TRANSMEMBRANE PROTEIN"/>
    <property type="match status" value="1"/>
</dbReference>
<keyword evidence="1" id="KW-0812">Transmembrane</keyword>